<dbReference type="PANTHER" id="PTHR10569:SF2">
    <property type="entry name" value="GLYCOGEN DEBRANCHING ENZYME"/>
    <property type="match status" value="1"/>
</dbReference>
<gene>
    <name evidence="3" type="ORF">KUTeg_016463</name>
</gene>
<dbReference type="InterPro" id="IPR012341">
    <property type="entry name" value="6hp_glycosidase-like_sf"/>
</dbReference>
<comment type="caution">
    <text evidence="3">The sequence shown here is derived from an EMBL/GenBank/DDBJ whole genome shotgun (WGS) entry which is preliminary data.</text>
</comment>
<evidence type="ECO:0000259" key="2">
    <source>
        <dbReference type="Pfam" id="PF14702"/>
    </source>
</evidence>
<organism evidence="3 4">
    <name type="scientific">Tegillarca granosa</name>
    <name type="common">Malaysian cockle</name>
    <name type="synonym">Anadara granosa</name>
    <dbReference type="NCBI Taxonomy" id="220873"/>
    <lineage>
        <taxon>Eukaryota</taxon>
        <taxon>Metazoa</taxon>
        <taxon>Spiralia</taxon>
        <taxon>Lophotrochozoa</taxon>
        <taxon>Mollusca</taxon>
        <taxon>Bivalvia</taxon>
        <taxon>Autobranchia</taxon>
        <taxon>Pteriomorphia</taxon>
        <taxon>Arcoida</taxon>
        <taxon>Arcoidea</taxon>
        <taxon>Arcidae</taxon>
        <taxon>Tegillarca</taxon>
    </lineage>
</organism>
<accession>A0ABQ9EKY1</accession>
<evidence type="ECO:0000313" key="4">
    <source>
        <dbReference type="Proteomes" id="UP001217089"/>
    </source>
</evidence>
<dbReference type="InterPro" id="IPR032788">
    <property type="entry name" value="AGL_central"/>
</dbReference>
<dbReference type="Pfam" id="PF06202">
    <property type="entry name" value="GDE_C"/>
    <property type="match status" value="1"/>
</dbReference>
<proteinExistence type="predicted"/>
<reference evidence="3 4" key="1">
    <citation type="submission" date="2022-12" db="EMBL/GenBank/DDBJ databases">
        <title>Chromosome-level genome of Tegillarca granosa.</title>
        <authorList>
            <person name="Kim J."/>
        </authorList>
    </citation>
    <scope>NUCLEOTIDE SEQUENCE [LARGE SCALE GENOMIC DNA]</scope>
    <source>
        <strain evidence="3">Teg-2019</strain>
        <tissue evidence="3">Adductor muscle</tissue>
    </source>
</reference>
<evidence type="ECO:0000313" key="3">
    <source>
        <dbReference type="EMBL" id="KAJ8305918.1"/>
    </source>
</evidence>
<dbReference type="Gene3D" id="1.50.10.10">
    <property type="match status" value="1"/>
</dbReference>
<dbReference type="PANTHER" id="PTHR10569">
    <property type="entry name" value="GLYCOGEN DEBRANCHING ENZYME"/>
    <property type="match status" value="1"/>
</dbReference>
<feature type="domain" description="Glycogen debranching enzyme central" evidence="2">
    <location>
        <begin position="3"/>
        <end position="247"/>
    </location>
</feature>
<protein>
    <recommendedName>
        <fullName evidence="5">Glycogen debranching enzyme</fullName>
    </recommendedName>
</protein>
<dbReference type="EMBL" id="JARBDR010000813">
    <property type="protein sequence ID" value="KAJ8305918.1"/>
    <property type="molecule type" value="Genomic_DNA"/>
</dbReference>
<sequence length="837" mass="94584">MTSDTVSVTRHNPQTHQSVILVARTAFQHPADPNNAIPIRPLTVHGSVEQVVFEGRVKTTKMFEYEKNSNIINGLPNYYLDLKKNISVNDSTMIKVAAQSTEISIVSFENFTPGCVVAITCELSSEARKAILEIRRGLGQFGYLMRSYSGRTVFDSDSDKSNFRAIVSQLSLSDINRVLFRCDGEEKDDGKGFGAYDIPGYGGIVYCGLRGVLNVLNSVRPHNDLGHPICNNLRDGDWLADYVANRLKVHPGTENLGDWFANIFQNLRKVPRYLIPCYFDAIIAGAYVVVRDRAFELMSDFISDGSTFVKKLGMGSVQFCGYVNSSKLPCLSPKLEEPKPPRKTNPETKEEMEETLSLAAGFPHFSCGFTRNWGRDTFIALRGLLLLTGRYQEARYIILAYAGCLRHGLIPNLLNEGTGARYNCRDAVWWWLQAIQDYCKITKDDGALLKDKVSRLYPTDDSDAKPCGSYDQPLHDVMQEALQRHAEGLKFRELNAGRQIDENMKDEGFNNEIGVDWKHGFVRGGNEWNCGTWMDKMGSSEKAGNKGKPSTPRSGSAVELIGLCKSALSWLHEMHSQGKYPYDSVEANENSHHFKISFKDWGDKICQNFERLFWINPTSVPEFEPHPELINRRGMYKDSYYAQPFWTDFQLRPNSTVAMVVAPELFTPERAWIALTEIEEILVGPLGVKTLDPSDWAYNGDYDNGNDSTDSRVAHGFNYHNGPEWIWPLGFFMRAKLHFAKILEADRPGLLKNTASYIKTKLSRHYEDLLNSAWQSLPELTNSNGQFCKDSCPAQAWSVACLLEVLYDLERLEVKDEMTPKIRRSSTPHEDLDVMVT</sequence>
<dbReference type="InterPro" id="IPR008928">
    <property type="entry name" value="6-hairpin_glycosidase_sf"/>
</dbReference>
<name>A0ABQ9EKY1_TEGGR</name>
<dbReference type="InterPro" id="IPR032790">
    <property type="entry name" value="GDE_C"/>
</dbReference>
<dbReference type="SUPFAM" id="SSF48208">
    <property type="entry name" value="Six-hairpin glycosidases"/>
    <property type="match status" value="1"/>
</dbReference>
<keyword evidence="4" id="KW-1185">Reference proteome</keyword>
<dbReference type="Proteomes" id="UP001217089">
    <property type="component" value="Unassembled WGS sequence"/>
</dbReference>
<dbReference type="Pfam" id="PF14702">
    <property type="entry name" value="hGDE_central"/>
    <property type="match status" value="1"/>
</dbReference>
<evidence type="ECO:0008006" key="5">
    <source>
        <dbReference type="Google" id="ProtNLM"/>
    </source>
</evidence>
<dbReference type="InterPro" id="IPR010401">
    <property type="entry name" value="AGL/Gdb1"/>
</dbReference>
<feature type="domain" description="Glycogen debranching enzyme C-terminal" evidence="1">
    <location>
        <begin position="351"/>
        <end position="804"/>
    </location>
</feature>
<evidence type="ECO:0000259" key="1">
    <source>
        <dbReference type="Pfam" id="PF06202"/>
    </source>
</evidence>